<gene>
    <name evidence="1" type="ORF">A3B25_00355</name>
</gene>
<protein>
    <submittedName>
        <fullName evidence="1">Uncharacterized protein</fullName>
    </submittedName>
</protein>
<comment type="caution">
    <text evidence="1">The sequence shown here is derived from an EMBL/GenBank/DDBJ whole genome shotgun (WGS) entry which is preliminary data.</text>
</comment>
<dbReference type="Gene3D" id="3.30.160.250">
    <property type="match status" value="1"/>
</dbReference>
<accession>A0A1G2GQZ9</accession>
<proteinExistence type="predicted"/>
<reference evidence="1 2" key="1">
    <citation type="journal article" date="2016" name="Nat. Commun.">
        <title>Thousands of microbial genomes shed light on interconnected biogeochemical processes in an aquifer system.</title>
        <authorList>
            <person name="Anantharaman K."/>
            <person name="Brown C.T."/>
            <person name="Hug L.A."/>
            <person name="Sharon I."/>
            <person name="Castelle C.J."/>
            <person name="Probst A.J."/>
            <person name="Thomas B.C."/>
            <person name="Singh A."/>
            <person name="Wilkins M.J."/>
            <person name="Karaoz U."/>
            <person name="Brodie E.L."/>
            <person name="Williams K.H."/>
            <person name="Hubbard S.S."/>
            <person name="Banfield J.F."/>
        </authorList>
    </citation>
    <scope>NUCLEOTIDE SEQUENCE [LARGE SCALE GENOMIC DNA]</scope>
</reference>
<dbReference type="STRING" id="1802126.A3B25_00355"/>
<dbReference type="SUPFAM" id="SSF143100">
    <property type="entry name" value="TTHA1013/TTHA0281-like"/>
    <property type="match status" value="1"/>
</dbReference>
<dbReference type="AlphaFoldDB" id="A0A1G2GQZ9"/>
<name>A0A1G2GQZ9_9BACT</name>
<sequence>MKKAEIKEINRFRALFPDEIRVNIARSENGDFTARIDTFKGLFTEGSNFSELIEMVNDAVKTYYEVPKKFISYMPNYIPPLKVAQALDVFPVLEVKKDIVLPISTSEKVAR</sequence>
<dbReference type="EMBL" id="MHNW01000042">
    <property type="protein sequence ID" value="OGZ52635.1"/>
    <property type="molecule type" value="Genomic_DNA"/>
</dbReference>
<evidence type="ECO:0000313" key="1">
    <source>
        <dbReference type="EMBL" id="OGZ52635.1"/>
    </source>
</evidence>
<dbReference type="Proteomes" id="UP000179106">
    <property type="component" value="Unassembled WGS sequence"/>
</dbReference>
<organism evidence="1 2">
    <name type="scientific">Candidatus Ryanbacteria bacterium RIFCSPLOWO2_01_FULL_48_26</name>
    <dbReference type="NCBI Taxonomy" id="1802126"/>
    <lineage>
        <taxon>Bacteria</taxon>
        <taxon>Candidatus Ryaniibacteriota</taxon>
    </lineage>
</organism>
<evidence type="ECO:0000313" key="2">
    <source>
        <dbReference type="Proteomes" id="UP000179106"/>
    </source>
</evidence>
<dbReference type="InterPro" id="IPR035069">
    <property type="entry name" value="TTHA1013/TTHA0281-like"/>
</dbReference>